<accession>A0A9Q0LK46</accession>
<keyword evidence="1" id="KW-1133">Transmembrane helix</keyword>
<organism evidence="2 3">
    <name type="scientific">Anaeramoeba ignava</name>
    <name type="common">Anaerobic marine amoeba</name>
    <dbReference type="NCBI Taxonomy" id="1746090"/>
    <lineage>
        <taxon>Eukaryota</taxon>
        <taxon>Metamonada</taxon>
        <taxon>Anaeramoebidae</taxon>
        <taxon>Anaeramoeba</taxon>
    </lineage>
</organism>
<protein>
    <submittedName>
        <fullName evidence="2">Uncharacterized protein</fullName>
    </submittedName>
</protein>
<keyword evidence="1" id="KW-0472">Membrane</keyword>
<name>A0A9Q0LK46_ANAIG</name>
<evidence type="ECO:0000313" key="3">
    <source>
        <dbReference type="Proteomes" id="UP001149090"/>
    </source>
</evidence>
<feature type="transmembrane region" description="Helical" evidence="1">
    <location>
        <begin position="53"/>
        <end position="71"/>
    </location>
</feature>
<sequence>MIICLAKKFIERLNKQKFCKMNGLSFSVYIIMQQWGETNSQLMQIRKRRRDRFIDAFLVFRLVGFQIVFPLQKKMKSFELPKYCKMKSKLKKSLVLIFGNNDDDEIYEQFDRVLNFG</sequence>
<dbReference type="EMBL" id="JAPDFW010000067">
    <property type="protein sequence ID" value="KAJ5074946.1"/>
    <property type="molecule type" value="Genomic_DNA"/>
</dbReference>
<evidence type="ECO:0000256" key="1">
    <source>
        <dbReference type="SAM" id="Phobius"/>
    </source>
</evidence>
<comment type="caution">
    <text evidence="2">The sequence shown here is derived from an EMBL/GenBank/DDBJ whole genome shotgun (WGS) entry which is preliminary data.</text>
</comment>
<proteinExistence type="predicted"/>
<keyword evidence="3" id="KW-1185">Reference proteome</keyword>
<dbReference type="AlphaFoldDB" id="A0A9Q0LK46"/>
<dbReference type="Proteomes" id="UP001149090">
    <property type="component" value="Unassembled WGS sequence"/>
</dbReference>
<evidence type="ECO:0000313" key="2">
    <source>
        <dbReference type="EMBL" id="KAJ5074946.1"/>
    </source>
</evidence>
<reference evidence="2" key="1">
    <citation type="submission" date="2022-10" db="EMBL/GenBank/DDBJ databases">
        <title>Novel sulphate-reducing endosymbionts in the free-living metamonad Anaeramoeba.</title>
        <authorList>
            <person name="Jerlstrom-Hultqvist J."/>
            <person name="Cepicka I."/>
            <person name="Gallot-Lavallee L."/>
            <person name="Salas-Leiva D."/>
            <person name="Curtis B.A."/>
            <person name="Zahonova K."/>
            <person name="Pipaliya S."/>
            <person name="Dacks J."/>
            <person name="Roger A.J."/>
        </authorList>
    </citation>
    <scope>NUCLEOTIDE SEQUENCE</scope>
    <source>
        <strain evidence="2">BMAN</strain>
    </source>
</reference>
<gene>
    <name evidence="2" type="ORF">M0811_07650</name>
</gene>
<keyword evidence="1" id="KW-0812">Transmembrane</keyword>